<comment type="function">
    <text evidence="4">Peptide chain release factor 2 directs the termination of translation in response to the peptide chain termination codons UGA and UAA.</text>
</comment>
<accession>A0A931SDH2</accession>
<dbReference type="GO" id="GO:0005737">
    <property type="term" value="C:cytoplasm"/>
    <property type="evidence" value="ECO:0007669"/>
    <property type="project" value="UniProtKB-SubCell"/>
</dbReference>
<dbReference type="PANTHER" id="PTHR43116:SF3">
    <property type="entry name" value="CLASS I PEPTIDE CHAIN RELEASE FACTOR"/>
    <property type="match status" value="1"/>
</dbReference>
<dbReference type="EMBL" id="JACOZA010000021">
    <property type="protein sequence ID" value="MBI2096688.1"/>
    <property type="molecule type" value="Genomic_DNA"/>
</dbReference>
<dbReference type="Proteomes" id="UP000724148">
    <property type="component" value="Unassembled WGS sequence"/>
</dbReference>
<dbReference type="PANTHER" id="PTHR43116">
    <property type="entry name" value="PEPTIDE CHAIN RELEASE FACTOR 2"/>
    <property type="match status" value="1"/>
</dbReference>
<dbReference type="SUPFAM" id="SSF75620">
    <property type="entry name" value="Release factor"/>
    <property type="match status" value="1"/>
</dbReference>
<evidence type="ECO:0000256" key="2">
    <source>
        <dbReference type="ARBA" id="ARBA00022481"/>
    </source>
</evidence>
<dbReference type="Gene3D" id="1.20.58.410">
    <property type="entry name" value="Release factor"/>
    <property type="match status" value="1"/>
</dbReference>
<reference evidence="7" key="1">
    <citation type="submission" date="2020-07" db="EMBL/GenBank/DDBJ databases">
        <title>Huge and variable diversity of episymbiotic CPR bacteria and DPANN archaea in groundwater ecosystems.</title>
        <authorList>
            <person name="He C.Y."/>
            <person name="Keren R."/>
            <person name="Whittaker M."/>
            <person name="Farag I.F."/>
            <person name="Doudna J."/>
            <person name="Cate J.H.D."/>
            <person name="Banfield J.F."/>
        </authorList>
    </citation>
    <scope>NUCLEOTIDE SEQUENCE</scope>
    <source>
        <strain evidence="7">NC_groundwater_193_Ag_S-0.1um_51_7</strain>
    </source>
</reference>
<organism evidence="7 8">
    <name type="scientific">Candidatus Sungiibacteriota bacterium</name>
    <dbReference type="NCBI Taxonomy" id="2750080"/>
    <lineage>
        <taxon>Bacteria</taxon>
        <taxon>Candidatus Sungiibacteriota</taxon>
    </lineage>
</organism>
<proteinExistence type="inferred from homology"/>
<dbReference type="Pfam" id="PF03462">
    <property type="entry name" value="PCRF"/>
    <property type="match status" value="1"/>
</dbReference>
<evidence type="ECO:0000313" key="7">
    <source>
        <dbReference type="EMBL" id="MBI2096688.1"/>
    </source>
</evidence>
<evidence type="ECO:0000256" key="1">
    <source>
        <dbReference type="ARBA" id="ARBA00010835"/>
    </source>
</evidence>
<dbReference type="InterPro" id="IPR005139">
    <property type="entry name" value="PCRF"/>
</dbReference>
<sequence>MLLISASWRNVFEVLAMKEEVLRLEGELAAPYFWQNNPDRAREASSRIAALKKEIERWEEMTSEAHTLEELWALAGKNPDPVFEKEFSERLDRAEAYFSELEVLYLFSGKYDRGNALVSIYAGAGGKDAEDWGAMLLRMYERYAESRGWKATRIHEHYGEYHGPSGWGIKNVTLAVIGEFAYGFLKHERGVHRLVRISPFSAQSLRHTSFALVEVLPEFVAPEEVAVRNEDVTIDFFRSSGPGGQNVNKRETAVRVTHIPTGIFAAAQSERTQERNRELAMRHLRAKLYQRELERQEAERKGIRGDQISAEWGSQIRSYVLHPYQLVKDHRTGWETSDIAGVLDGEIEAFIDAAVRSER</sequence>
<keyword evidence="4" id="KW-0963">Cytoplasm</keyword>
<comment type="subcellular location">
    <subcellularLocation>
        <location evidence="4">Cytoplasm</location>
    </subcellularLocation>
</comment>
<evidence type="ECO:0000313" key="8">
    <source>
        <dbReference type="Proteomes" id="UP000724148"/>
    </source>
</evidence>
<feature type="modified residue" description="N5-methylglutamine" evidence="4">
    <location>
        <position position="245"/>
    </location>
</feature>
<dbReference type="GO" id="GO:0016149">
    <property type="term" value="F:translation release factor activity, codon specific"/>
    <property type="evidence" value="ECO:0007669"/>
    <property type="project" value="UniProtKB-UniRule"/>
</dbReference>
<dbReference type="InterPro" id="IPR004374">
    <property type="entry name" value="PrfB"/>
</dbReference>
<dbReference type="NCBIfam" id="TIGR00020">
    <property type="entry name" value="prfB"/>
    <property type="match status" value="1"/>
</dbReference>
<keyword evidence="3 4" id="KW-0648">Protein biosynthesis</keyword>
<name>A0A931SDH2_9BACT</name>
<keyword evidence="2 4" id="KW-0488">Methylation</keyword>
<dbReference type="AlphaFoldDB" id="A0A931SDH2"/>
<comment type="caution">
    <text evidence="7">The sequence shown here is derived from an EMBL/GenBank/DDBJ whole genome shotgun (WGS) entry which is preliminary data.</text>
</comment>
<comment type="PTM">
    <text evidence="4">Methylated by PrmC. Methylation increases the termination efficiency of RF2.</text>
</comment>
<evidence type="ECO:0000256" key="3">
    <source>
        <dbReference type="ARBA" id="ARBA00022917"/>
    </source>
</evidence>
<dbReference type="PROSITE" id="PS00745">
    <property type="entry name" value="RF_PROK_I"/>
    <property type="match status" value="1"/>
</dbReference>
<feature type="domain" description="Prokaryotic-type class I peptide chain release factors" evidence="6">
    <location>
        <begin position="238"/>
        <end position="254"/>
    </location>
</feature>
<dbReference type="Gene3D" id="3.30.160.20">
    <property type="match status" value="1"/>
</dbReference>
<evidence type="ECO:0000259" key="6">
    <source>
        <dbReference type="PROSITE" id="PS00745"/>
    </source>
</evidence>
<protein>
    <recommendedName>
        <fullName evidence="4 5">Peptide chain release factor 2</fullName>
        <shortName evidence="4">RF-2</shortName>
    </recommendedName>
</protein>
<dbReference type="InterPro" id="IPR045853">
    <property type="entry name" value="Pep_chain_release_fac_I_sf"/>
</dbReference>
<dbReference type="Pfam" id="PF00472">
    <property type="entry name" value="RF-1"/>
    <property type="match status" value="1"/>
</dbReference>
<evidence type="ECO:0000256" key="4">
    <source>
        <dbReference type="HAMAP-Rule" id="MF_00094"/>
    </source>
</evidence>
<comment type="similarity">
    <text evidence="1 4">Belongs to the prokaryotic/mitochondrial release factor family.</text>
</comment>
<evidence type="ECO:0000256" key="5">
    <source>
        <dbReference type="NCBIfam" id="TIGR00020"/>
    </source>
</evidence>
<dbReference type="SMART" id="SM00937">
    <property type="entry name" value="PCRF"/>
    <property type="match status" value="1"/>
</dbReference>
<dbReference type="HAMAP" id="MF_00094">
    <property type="entry name" value="Rel_fac_2"/>
    <property type="match status" value="1"/>
</dbReference>
<dbReference type="InterPro" id="IPR000352">
    <property type="entry name" value="Pep_chain_release_fac_I"/>
</dbReference>
<gene>
    <name evidence="4 7" type="primary">prfB</name>
    <name evidence="7" type="ORF">HYT40_00815</name>
</gene>
<dbReference type="Gene3D" id="3.30.70.1660">
    <property type="match status" value="1"/>
</dbReference>